<comment type="similarity">
    <text evidence="1">Belongs to the amidase family.</text>
</comment>
<dbReference type="PANTHER" id="PTHR11895">
    <property type="entry name" value="TRANSAMIDASE"/>
    <property type="match status" value="1"/>
</dbReference>
<dbReference type="OrthoDB" id="9811471at2"/>
<dbReference type="GO" id="GO:0003824">
    <property type="term" value="F:catalytic activity"/>
    <property type="evidence" value="ECO:0007669"/>
    <property type="project" value="InterPro"/>
</dbReference>
<proteinExistence type="inferred from homology"/>
<evidence type="ECO:0000256" key="1">
    <source>
        <dbReference type="ARBA" id="ARBA00009199"/>
    </source>
</evidence>
<dbReference type="AlphaFoldDB" id="A0A061JM04"/>
<dbReference type="HOGENOM" id="CLU_009600_0_0_6"/>
<gene>
    <name evidence="3" type="ORF">B597_018945</name>
</gene>
<dbReference type="InterPro" id="IPR023631">
    <property type="entry name" value="Amidase_dom"/>
</dbReference>
<dbReference type="PANTHER" id="PTHR11895:SF7">
    <property type="entry name" value="GLUTAMYL-TRNA(GLN) AMIDOTRANSFERASE SUBUNIT A, MITOCHONDRIAL"/>
    <property type="match status" value="1"/>
</dbReference>
<comment type="caution">
    <text evidence="3">The sequence shown here is derived from an EMBL/GenBank/DDBJ whole genome shotgun (WGS) entry which is preliminary data.</text>
</comment>
<dbReference type="eggNOG" id="COG0154">
    <property type="taxonomic scope" value="Bacteria"/>
</dbReference>
<organism evidence="3 4">
    <name type="scientific">Stutzerimonas stutzeri KOS6</name>
    <dbReference type="NCBI Taxonomy" id="1218352"/>
    <lineage>
        <taxon>Bacteria</taxon>
        <taxon>Pseudomonadati</taxon>
        <taxon>Pseudomonadota</taxon>
        <taxon>Gammaproteobacteria</taxon>
        <taxon>Pseudomonadales</taxon>
        <taxon>Pseudomonadaceae</taxon>
        <taxon>Stutzerimonas</taxon>
    </lineage>
</organism>
<evidence type="ECO:0000313" key="3">
    <source>
        <dbReference type="EMBL" id="EWC39648.1"/>
    </source>
</evidence>
<reference evidence="3 4" key="1">
    <citation type="journal article" date="2013" name="Genome Announc.">
        <title>Draft Genome of the Nitrogen-Fixing Bacterium Pseudomonas stutzeri Strain KOS6 Isolated from Industrial Hydrocarbon Sludge.</title>
        <authorList>
            <person name="Grigoryeva T.V."/>
            <person name="Laikov A.V."/>
            <person name="Naumova R.P."/>
            <person name="Manolov A.I."/>
            <person name="Larin A.K."/>
            <person name="Karpova I.Y."/>
            <person name="Semashko T.A."/>
            <person name="Alexeev D.G."/>
            <person name="Kostryukova E.S."/>
            <person name="Muller R."/>
            <person name="Govorun V.M."/>
        </authorList>
    </citation>
    <scope>NUCLEOTIDE SEQUENCE [LARGE SCALE GENOMIC DNA]</scope>
    <source>
        <strain evidence="3 4">KOS6</strain>
    </source>
</reference>
<accession>A0A061JM04</accession>
<dbReference type="Gene3D" id="3.90.1300.10">
    <property type="entry name" value="Amidase signature (AS) domain"/>
    <property type="match status" value="1"/>
</dbReference>
<evidence type="ECO:0000259" key="2">
    <source>
        <dbReference type="Pfam" id="PF01425"/>
    </source>
</evidence>
<dbReference type="Proteomes" id="UP000026923">
    <property type="component" value="Unassembled WGS sequence"/>
</dbReference>
<feature type="domain" description="Amidase" evidence="2">
    <location>
        <begin position="16"/>
        <end position="404"/>
    </location>
</feature>
<name>A0A061JM04_STUST</name>
<dbReference type="RefSeq" id="WP_024161885.1">
    <property type="nucleotide sequence ID" value="NZ_KK020676.1"/>
</dbReference>
<dbReference type="EMBL" id="AMCZ02000033">
    <property type="protein sequence ID" value="EWC39648.1"/>
    <property type="molecule type" value="Genomic_DNA"/>
</dbReference>
<protein>
    <recommendedName>
        <fullName evidence="2">Amidase domain-containing protein</fullName>
    </recommendedName>
</protein>
<dbReference type="Pfam" id="PF01425">
    <property type="entry name" value="Amidase"/>
    <property type="match status" value="1"/>
</dbReference>
<dbReference type="SUPFAM" id="SSF75304">
    <property type="entry name" value="Amidase signature (AS) enzymes"/>
    <property type="match status" value="1"/>
</dbReference>
<evidence type="ECO:0000313" key="4">
    <source>
        <dbReference type="Proteomes" id="UP000026923"/>
    </source>
</evidence>
<dbReference type="InterPro" id="IPR036928">
    <property type="entry name" value="AS_sf"/>
</dbReference>
<sequence>MTASPSTLTKATASQAVEAAIERFHETEAQIQAFQWLDEKRVREEARSQDERSDAAPLTGMVVGIKDLIDTVDAPATYGSPIYSDNRPHKDALIVTRLRQAGAVPFGKTVTTEFALFNPPKTRNPWNLERTPGGSSSGSAAAVAAGVVPVALGTQTAGSIIRPAAFCGIFGFKPSFNLLPSAGLKHISPSLDTVGLLARQISDIRRVFDAVRSGHTALPPSPSRLRIAIIRTPWWQDIATEIRARIDWVASQLADCGDGFDIVESPNSMLFGDVTEAQQAIMAAEVLANLAYERRDHVSQLSPLLRRYLDQAAQAEPSLETAARMTVNRLKIEPDLIFGDANLLLSAGTLTEAPTRDSTGDPLLCRAWTILGAPSINLPIGFSTSGLPIGLQLAARPGYDDLLLDAASHIAQSLDISTAPMARLNA</sequence>
<dbReference type="InterPro" id="IPR000120">
    <property type="entry name" value="Amidase"/>
</dbReference>